<feature type="region of interest" description="Disordered" evidence="1">
    <location>
        <begin position="181"/>
        <end position="205"/>
    </location>
</feature>
<dbReference type="STRING" id="169435.ERS852551_01867"/>
<feature type="compositionally biased region" description="Pro residues" evidence="1">
    <location>
        <begin position="189"/>
        <end position="203"/>
    </location>
</feature>
<protein>
    <submittedName>
        <fullName evidence="3">Bacterial stress protein</fullName>
    </submittedName>
</protein>
<dbReference type="eggNOG" id="COG4110">
    <property type="taxonomic scope" value="Bacteria"/>
</dbReference>
<dbReference type="Pfam" id="PF02342">
    <property type="entry name" value="TerD"/>
    <property type="match status" value="1"/>
</dbReference>
<dbReference type="InterPro" id="IPR017115">
    <property type="entry name" value="Tellurite_resistance_TerA"/>
</dbReference>
<dbReference type="HOGENOM" id="CLU_047549_0_0_9"/>
<reference evidence="3" key="2">
    <citation type="submission" date="2013-09" db="EMBL/GenBank/DDBJ databases">
        <title>Draft genome sequence of Anaerotruncus colihominis(DSM 17241).</title>
        <authorList>
            <person name="Sudarsanam P."/>
            <person name="Ley R."/>
            <person name="Guruge J."/>
            <person name="Turnbaugh P.J."/>
            <person name="Mahowald M."/>
            <person name="Liep D."/>
            <person name="Gordon J."/>
        </authorList>
    </citation>
    <scope>NUCLEOTIDE SEQUENCE</scope>
    <source>
        <strain evidence="3">DSM 17241</strain>
    </source>
</reference>
<dbReference type="PANTHER" id="PTHR32097:SF3">
    <property type="entry name" value="TELLURITE RESISTANCE PROTEIN"/>
    <property type="match status" value="1"/>
</dbReference>
<dbReference type="InterPro" id="IPR003325">
    <property type="entry name" value="TerD"/>
</dbReference>
<comment type="caution">
    <text evidence="3">The sequence shown here is derived from an EMBL/GenBank/DDBJ whole genome shotgun (WGS) entry which is preliminary data.</text>
</comment>
<sequence length="399" mass="43423">MIDAPKGEKERMELQKGQKLKLSDFTSSTQIEIVVSAQTGAGEADFTCFGVNAAGKISDDRYFIFYNQNCSPDNAIVMTSGAQTAFTVQTDRLPEQIQKLVIAVSTDGGLIRDVSEGLISLRSGGSSADYRFSGQNFSQERALILCELYRKDGIWRYTVVSSGFNGGLDALLTHFGGQVANPQQQAAPSPAPAPAPSPAPAPAPKVNLSKISLKKSGDSHRINLSKNSGELHVNLNWNTGRKKLFGGGGAVDLDLACMFRLKSGEQGVIQALGNSFGSAAQLPYILLDQDDRSGTSANGENMYFKRPELIDFAVVFAFIYEGTPNWRGTNASVTIKQSGAPDIEIQIDSPDSRNRFCVFASLSGKSGELEVKREERFFQGHKEVDDFYRFGFRWVAGRK</sequence>
<dbReference type="Gene3D" id="2.60.60.30">
    <property type="entry name" value="sav2460 like domains"/>
    <property type="match status" value="1"/>
</dbReference>
<dbReference type="CDD" id="cd06974">
    <property type="entry name" value="TerD_like"/>
    <property type="match status" value="1"/>
</dbReference>
<dbReference type="Proteomes" id="UP000003803">
    <property type="component" value="Unassembled WGS sequence"/>
</dbReference>
<feature type="domain" description="TerD" evidence="2">
    <location>
        <begin position="12"/>
        <end position="175"/>
    </location>
</feature>
<keyword evidence="4" id="KW-1185">Reference proteome</keyword>
<dbReference type="AlphaFoldDB" id="B0PD78"/>
<dbReference type="InterPro" id="IPR051324">
    <property type="entry name" value="Stress/Tellurium_Resist"/>
</dbReference>
<evidence type="ECO:0000256" key="1">
    <source>
        <dbReference type="SAM" id="MobiDB-lite"/>
    </source>
</evidence>
<dbReference type="PANTHER" id="PTHR32097">
    <property type="entry name" value="CAMP-BINDING PROTEIN 1-RELATED"/>
    <property type="match status" value="1"/>
</dbReference>
<organism evidence="3 4">
    <name type="scientific">Anaerotruncus colihominis DSM 17241</name>
    <dbReference type="NCBI Taxonomy" id="445972"/>
    <lineage>
        <taxon>Bacteria</taxon>
        <taxon>Bacillati</taxon>
        <taxon>Bacillota</taxon>
        <taxon>Clostridia</taxon>
        <taxon>Eubacteriales</taxon>
        <taxon>Oscillospiraceae</taxon>
        <taxon>Anaerotruncus</taxon>
    </lineage>
</organism>
<evidence type="ECO:0000259" key="2">
    <source>
        <dbReference type="Pfam" id="PF02342"/>
    </source>
</evidence>
<dbReference type="EMBL" id="ABGD02000024">
    <property type="protein sequence ID" value="EDS10430.1"/>
    <property type="molecule type" value="Genomic_DNA"/>
</dbReference>
<reference evidence="3" key="1">
    <citation type="submission" date="2007-11" db="EMBL/GenBank/DDBJ databases">
        <authorList>
            <person name="Fulton L."/>
            <person name="Clifton S."/>
            <person name="Fulton B."/>
            <person name="Xu J."/>
            <person name="Minx P."/>
            <person name="Pepin K.H."/>
            <person name="Johnson M."/>
            <person name="Thiruvilangam P."/>
            <person name="Bhonagiri V."/>
            <person name="Nash W.E."/>
            <person name="Mardis E.R."/>
            <person name="Wilson R.K."/>
        </authorList>
    </citation>
    <scope>NUCLEOTIDE SEQUENCE [LARGE SCALE GENOMIC DNA]</scope>
    <source>
        <strain evidence="3">DSM 17241</strain>
    </source>
</reference>
<evidence type="ECO:0000313" key="4">
    <source>
        <dbReference type="Proteomes" id="UP000003803"/>
    </source>
</evidence>
<dbReference type="eggNOG" id="COG2310">
    <property type="taxonomic scope" value="Bacteria"/>
</dbReference>
<accession>B0PD78</accession>
<dbReference type="PIRSF" id="PIRSF037118">
    <property type="entry name" value="Tellurite_resistance_TerA"/>
    <property type="match status" value="1"/>
</dbReference>
<proteinExistence type="predicted"/>
<gene>
    <name evidence="3" type="ORF">ANACOL_03032</name>
</gene>
<evidence type="ECO:0000313" key="3">
    <source>
        <dbReference type="EMBL" id="EDS10430.1"/>
    </source>
</evidence>
<name>B0PD78_9FIRM</name>